<organism evidence="1">
    <name type="scientific">Anguilla anguilla</name>
    <name type="common">European freshwater eel</name>
    <name type="synonym">Muraena anguilla</name>
    <dbReference type="NCBI Taxonomy" id="7936"/>
    <lineage>
        <taxon>Eukaryota</taxon>
        <taxon>Metazoa</taxon>
        <taxon>Chordata</taxon>
        <taxon>Craniata</taxon>
        <taxon>Vertebrata</taxon>
        <taxon>Euteleostomi</taxon>
        <taxon>Actinopterygii</taxon>
        <taxon>Neopterygii</taxon>
        <taxon>Teleostei</taxon>
        <taxon>Anguilliformes</taxon>
        <taxon>Anguillidae</taxon>
        <taxon>Anguilla</taxon>
    </lineage>
</organism>
<evidence type="ECO:0000313" key="1">
    <source>
        <dbReference type="EMBL" id="JAH74129.1"/>
    </source>
</evidence>
<proteinExistence type="predicted"/>
<accession>A0A0E9V7N1</accession>
<name>A0A0E9V7N1_ANGAN</name>
<dbReference type="AlphaFoldDB" id="A0A0E9V7N1"/>
<sequence>MENSTENTSTVSILCNVLCRDGLKHLVSLPHRPPTCLCFGKWQIDDNCSSLST</sequence>
<reference evidence="1" key="1">
    <citation type="submission" date="2014-11" db="EMBL/GenBank/DDBJ databases">
        <authorList>
            <person name="Amaro Gonzalez C."/>
        </authorList>
    </citation>
    <scope>NUCLEOTIDE SEQUENCE</scope>
</reference>
<reference evidence="1" key="2">
    <citation type="journal article" date="2015" name="Fish Shellfish Immunol.">
        <title>Early steps in the European eel (Anguilla anguilla)-Vibrio vulnificus interaction in the gills: Role of the RtxA13 toxin.</title>
        <authorList>
            <person name="Callol A."/>
            <person name="Pajuelo D."/>
            <person name="Ebbesson L."/>
            <person name="Teles M."/>
            <person name="MacKenzie S."/>
            <person name="Amaro C."/>
        </authorList>
    </citation>
    <scope>NUCLEOTIDE SEQUENCE</scope>
</reference>
<protein>
    <submittedName>
        <fullName evidence="1">Uncharacterized protein</fullName>
    </submittedName>
</protein>
<dbReference type="EMBL" id="GBXM01034448">
    <property type="protein sequence ID" value="JAH74129.1"/>
    <property type="molecule type" value="Transcribed_RNA"/>
</dbReference>